<dbReference type="RefSeq" id="WP_282979703.1">
    <property type="nucleotide sequence ID" value="NZ_JASFAR010000011.1"/>
</dbReference>
<comment type="caution">
    <text evidence="1">The sequence shown here is derived from an EMBL/GenBank/DDBJ whole genome shotgun (WGS) entry which is preliminary data.</text>
</comment>
<dbReference type="InterPro" id="IPR025247">
    <property type="entry name" value="EcoRI-like_methylase"/>
</dbReference>
<sequence length="374" mass="42632">MDGGVNANAPKGKNSSLAAAKKAKADEFYTQLSDIERELRHYKKHFKGKTVYLNCDDPRVSNFFHYFSYNFETLGLKKLIAACYKSQEVDLFSENADPQAIYLVYEGDKNGSGMPELDEIGVKQFKGDGDFRSEESIELLKEADIVVSNPPFSLFREYVAQLMEYDKKFVILGNQNTLTTKEIFELVRANKLWLGYNNGDMSFRVPAHYPPRETRFWIDENGQKWRSFGTMCWLTNLDIAKRHEDLLVWKSYDPELYPSYDNFDGIDVGKTADIPADYDGVMGVPVGFLTKHNPDQFEIVGITKSWAKLATKKYPTQIQVSATGKRSEVGKLNDGAVLQVDTPPARKTHYIVDGKTYIQTYPRILIRRRSNGVS</sequence>
<dbReference type="AlphaFoldDB" id="A0A9W6LXH6"/>
<evidence type="ECO:0000313" key="2">
    <source>
        <dbReference type="Proteomes" id="UP001142462"/>
    </source>
</evidence>
<dbReference type="EMBL" id="BSEJ01000011">
    <property type="protein sequence ID" value="GLJ62230.1"/>
    <property type="molecule type" value="Genomic_DNA"/>
</dbReference>
<reference evidence="1" key="2">
    <citation type="submission" date="2023-01" db="EMBL/GenBank/DDBJ databases">
        <authorList>
            <person name="Sun Q."/>
            <person name="Evtushenko L."/>
        </authorList>
    </citation>
    <scope>NUCLEOTIDE SEQUENCE</scope>
    <source>
        <strain evidence="1">VKM Ac-1020</strain>
    </source>
</reference>
<keyword evidence="2" id="KW-1185">Reference proteome</keyword>
<organism evidence="1 2">
    <name type="scientific">Microbacterium barkeri</name>
    <dbReference type="NCBI Taxonomy" id="33917"/>
    <lineage>
        <taxon>Bacteria</taxon>
        <taxon>Bacillati</taxon>
        <taxon>Actinomycetota</taxon>
        <taxon>Actinomycetes</taxon>
        <taxon>Micrococcales</taxon>
        <taxon>Microbacteriaceae</taxon>
        <taxon>Microbacterium</taxon>
    </lineage>
</organism>
<proteinExistence type="predicted"/>
<protein>
    <submittedName>
        <fullName evidence="1">Adenine-specific methylase</fullName>
    </submittedName>
</protein>
<dbReference type="Pfam" id="PF13651">
    <property type="entry name" value="EcoRI_methylase"/>
    <property type="match status" value="1"/>
</dbReference>
<dbReference type="GO" id="GO:0003676">
    <property type="term" value="F:nucleic acid binding"/>
    <property type="evidence" value="ECO:0007669"/>
    <property type="project" value="InterPro"/>
</dbReference>
<reference evidence="1" key="1">
    <citation type="journal article" date="2014" name="Int. J. Syst. Evol. Microbiol.">
        <title>Complete genome sequence of Corynebacterium casei LMG S-19264T (=DSM 44701T), isolated from a smear-ripened cheese.</title>
        <authorList>
            <consortium name="US DOE Joint Genome Institute (JGI-PGF)"/>
            <person name="Walter F."/>
            <person name="Albersmeier A."/>
            <person name="Kalinowski J."/>
            <person name="Ruckert C."/>
        </authorList>
    </citation>
    <scope>NUCLEOTIDE SEQUENCE</scope>
    <source>
        <strain evidence="1">VKM Ac-1020</strain>
    </source>
</reference>
<accession>A0A9W6LXH6</accession>
<dbReference type="PROSITE" id="PS00092">
    <property type="entry name" value="N6_MTASE"/>
    <property type="match status" value="1"/>
</dbReference>
<keyword evidence="1" id="KW-0489">Methyltransferase</keyword>
<keyword evidence="1" id="KW-0808">Transferase</keyword>
<name>A0A9W6LXH6_9MICO</name>
<evidence type="ECO:0000313" key="1">
    <source>
        <dbReference type="EMBL" id="GLJ62230.1"/>
    </source>
</evidence>
<dbReference type="GO" id="GO:0008168">
    <property type="term" value="F:methyltransferase activity"/>
    <property type="evidence" value="ECO:0007669"/>
    <property type="project" value="UniProtKB-KW"/>
</dbReference>
<dbReference type="GO" id="GO:0032259">
    <property type="term" value="P:methylation"/>
    <property type="evidence" value="ECO:0007669"/>
    <property type="project" value="UniProtKB-KW"/>
</dbReference>
<dbReference type="InterPro" id="IPR002052">
    <property type="entry name" value="DNA_methylase_N6_adenine_CS"/>
</dbReference>
<dbReference type="Proteomes" id="UP001142462">
    <property type="component" value="Unassembled WGS sequence"/>
</dbReference>
<gene>
    <name evidence="1" type="ORF">GCM10017576_23600</name>
</gene>